<dbReference type="SMART" id="SM00256">
    <property type="entry name" value="FBOX"/>
    <property type="match status" value="2"/>
</dbReference>
<feature type="domain" description="F-box" evidence="1">
    <location>
        <begin position="12"/>
        <end position="63"/>
    </location>
</feature>
<sequence>MTDEKDGHGKHSGLPDDFPPEVLAQILRHLSCKGLLSVLRVSEKWKGVVDGDFALGAQMFKKANNVHPILSKAAFFPGDKVSEAVIFSENDTGIKLVNLAAANDMATIPAVHTFTMRIQKYLVFLGGEFSYQVDVKDSKGITVIDIFTELAKAGPTENAASRLRGAACQSRTRWETTEWQNDISSTDGQSAKMGINDFSPEVLTTIFLKLSYKSLLAVLEVSVKWDAIIVKDPYLRVQMFKKRSKLYVEPGCREEKGDSRLYSQFAEATRARISHLLHPAVGSASYMLGNGLESVTFYTGTDDDDPVLTELAIANDFLSIPAVTTLKIEINPRFNITVKNTKGIKNLWSFSLLNPASGVNRKIKTRGGMVERWEMLGDHRFWEGLENLMRRGMDLSAMAHLGS</sequence>
<dbReference type="Proteomes" id="UP001221757">
    <property type="component" value="Unassembled WGS sequence"/>
</dbReference>
<dbReference type="PROSITE" id="PS50181">
    <property type="entry name" value="FBOX"/>
    <property type="match status" value="1"/>
</dbReference>
<comment type="caution">
    <text evidence="2">The sequence shown here is derived from an EMBL/GenBank/DDBJ whole genome shotgun (WGS) entry which is preliminary data.</text>
</comment>
<evidence type="ECO:0000313" key="3">
    <source>
        <dbReference type="Proteomes" id="UP001221757"/>
    </source>
</evidence>
<proteinExistence type="predicted"/>
<dbReference type="SUPFAM" id="SSF81383">
    <property type="entry name" value="F-box domain"/>
    <property type="match status" value="2"/>
</dbReference>
<dbReference type="InterPro" id="IPR001810">
    <property type="entry name" value="F-box_dom"/>
</dbReference>
<evidence type="ECO:0000313" key="2">
    <source>
        <dbReference type="EMBL" id="KAJ7699016.1"/>
    </source>
</evidence>
<accession>A0AAD7DVU9</accession>
<dbReference type="CDD" id="cd09917">
    <property type="entry name" value="F-box_SF"/>
    <property type="match status" value="1"/>
</dbReference>
<dbReference type="AlphaFoldDB" id="A0AAD7DVU9"/>
<gene>
    <name evidence="2" type="ORF">B0H17DRAFT_1129554</name>
</gene>
<dbReference type="Gene3D" id="1.20.1280.50">
    <property type="match status" value="2"/>
</dbReference>
<name>A0AAD7DVU9_MYCRO</name>
<dbReference type="EMBL" id="JARKIE010000024">
    <property type="protein sequence ID" value="KAJ7699016.1"/>
    <property type="molecule type" value="Genomic_DNA"/>
</dbReference>
<evidence type="ECO:0000259" key="1">
    <source>
        <dbReference type="PROSITE" id="PS50181"/>
    </source>
</evidence>
<keyword evidence="3" id="KW-1185">Reference proteome</keyword>
<reference evidence="2" key="1">
    <citation type="submission" date="2023-03" db="EMBL/GenBank/DDBJ databases">
        <title>Massive genome expansion in bonnet fungi (Mycena s.s.) driven by repeated elements and novel gene families across ecological guilds.</title>
        <authorList>
            <consortium name="Lawrence Berkeley National Laboratory"/>
            <person name="Harder C.B."/>
            <person name="Miyauchi S."/>
            <person name="Viragh M."/>
            <person name="Kuo A."/>
            <person name="Thoen E."/>
            <person name="Andreopoulos B."/>
            <person name="Lu D."/>
            <person name="Skrede I."/>
            <person name="Drula E."/>
            <person name="Henrissat B."/>
            <person name="Morin E."/>
            <person name="Kohler A."/>
            <person name="Barry K."/>
            <person name="LaButti K."/>
            <person name="Morin E."/>
            <person name="Salamov A."/>
            <person name="Lipzen A."/>
            <person name="Mereny Z."/>
            <person name="Hegedus B."/>
            <person name="Baldrian P."/>
            <person name="Stursova M."/>
            <person name="Weitz H."/>
            <person name="Taylor A."/>
            <person name="Grigoriev I.V."/>
            <person name="Nagy L.G."/>
            <person name="Martin F."/>
            <person name="Kauserud H."/>
        </authorList>
    </citation>
    <scope>NUCLEOTIDE SEQUENCE</scope>
    <source>
        <strain evidence="2">CBHHK067</strain>
    </source>
</reference>
<organism evidence="2 3">
    <name type="scientific">Mycena rosella</name>
    <name type="common">Pink bonnet</name>
    <name type="synonym">Agaricus rosellus</name>
    <dbReference type="NCBI Taxonomy" id="1033263"/>
    <lineage>
        <taxon>Eukaryota</taxon>
        <taxon>Fungi</taxon>
        <taxon>Dikarya</taxon>
        <taxon>Basidiomycota</taxon>
        <taxon>Agaricomycotina</taxon>
        <taxon>Agaricomycetes</taxon>
        <taxon>Agaricomycetidae</taxon>
        <taxon>Agaricales</taxon>
        <taxon>Marasmiineae</taxon>
        <taxon>Mycenaceae</taxon>
        <taxon>Mycena</taxon>
    </lineage>
</organism>
<dbReference type="InterPro" id="IPR036047">
    <property type="entry name" value="F-box-like_dom_sf"/>
</dbReference>
<protein>
    <recommendedName>
        <fullName evidence="1">F-box domain-containing protein</fullName>
    </recommendedName>
</protein>
<dbReference type="Pfam" id="PF12937">
    <property type="entry name" value="F-box-like"/>
    <property type="match status" value="1"/>
</dbReference>